<organism evidence="1 2">
    <name type="scientific">Golovinomyces cichoracearum</name>
    <dbReference type="NCBI Taxonomy" id="62708"/>
    <lineage>
        <taxon>Eukaryota</taxon>
        <taxon>Fungi</taxon>
        <taxon>Dikarya</taxon>
        <taxon>Ascomycota</taxon>
        <taxon>Pezizomycotina</taxon>
        <taxon>Leotiomycetes</taxon>
        <taxon>Erysiphales</taxon>
        <taxon>Erysiphaceae</taxon>
        <taxon>Golovinomyces</taxon>
    </lineage>
</organism>
<evidence type="ECO:0000313" key="1">
    <source>
        <dbReference type="EMBL" id="RKF82285.1"/>
    </source>
</evidence>
<dbReference type="EMBL" id="MCBS01017321">
    <property type="protein sequence ID" value="RKF82285.1"/>
    <property type="molecule type" value="Genomic_DNA"/>
</dbReference>
<dbReference type="Proteomes" id="UP000285326">
    <property type="component" value="Unassembled WGS sequence"/>
</dbReference>
<dbReference type="AlphaFoldDB" id="A0A420J674"/>
<reference evidence="1 2" key="1">
    <citation type="journal article" date="2018" name="BMC Genomics">
        <title>Comparative genome analyses reveal sequence features reflecting distinct modes of host-adaptation between dicot and monocot powdery mildew.</title>
        <authorList>
            <person name="Wu Y."/>
            <person name="Ma X."/>
            <person name="Pan Z."/>
            <person name="Kale S.D."/>
            <person name="Song Y."/>
            <person name="King H."/>
            <person name="Zhang Q."/>
            <person name="Presley C."/>
            <person name="Deng X."/>
            <person name="Wei C.I."/>
            <person name="Xiao S."/>
        </authorList>
    </citation>
    <scope>NUCLEOTIDE SEQUENCE [LARGE SCALE GENOMIC DNA]</scope>
    <source>
        <strain evidence="1">UMSG1</strain>
    </source>
</reference>
<name>A0A420J674_9PEZI</name>
<gene>
    <name evidence="1" type="ORF">GcM1_173021</name>
</gene>
<accession>A0A420J674</accession>
<evidence type="ECO:0000313" key="2">
    <source>
        <dbReference type="Proteomes" id="UP000285326"/>
    </source>
</evidence>
<sequence length="75" mass="8285">MKEYTAVLAIAPEREPPSSTAFATPLLRPKADFDIPNTNSARIRGQNYVAERFVEGEITPTVIRVQNKVIKAATN</sequence>
<comment type="caution">
    <text evidence="1">The sequence shown here is derived from an EMBL/GenBank/DDBJ whole genome shotgun (WGS) entry which is preliminary data.</text>
</comment>
<protein>
    <submittedName>
        <fullName evidence="1">Uncharacterized protein</fullName>
    </submittedName>
</protein>
<proteinExistence type="predicted"/>